<dbReference type="AlphaFoldDB" id="A0A2T7P1N2"/>
<accession>A0A2T7P1N2</accession>
<name>A0A2T7P1N2_POMCA</name>
<evidence type="ECO:0000313" key="2">
    <source>
        <dbReference type="Proteomes" id="UP000245119"/>
    </source>
</evidence>
<dbReference type="Proteomes" id="UP000245119">
    <property type="component" value="Linkage Group LG7"/>
</dbReference>
<reference evidence="1 2" key="1">
    <citation type="submission" date="2018-04" db="EMBL/GenBank/DDBJ databases">
        <title>The genome of golden apple snail Pomacea canaliculata provides insight into stress tolerance and invasive adaptation.</title>
        <authorList>
            <person name="Liu C."/>
            <person name="Liu B."/>
            <person name="Ren Y."/>
            <person name="Zhang Y."/>
            <person name="Wang H."/>
            <person name="Li S."/>
            <person name="Jiang F."/>
            <person name="Yin L."/>
            <person name="Zhang G."/>
            <person name="Qian W."/>
            <person name="Fan W."/>
        </authorList>
    </citation>
    <scope>NUCLEOTIDE SEQUENCE [LARGE SCALE GENOMIC DNA]</scope>
    <source>
        <strain evidence="1">SZHN2017</strain>
        <tissue evidence="1">Muscle</tissue>
    </source>
</reference>
<evidence type="ECO:0000313" key="1">
    <source>
        <dbReference type="EMBL" id="PVD27321.1"/>
    </source>
</evidence>
<gene>
    <name evidence="1" type="ORF">C0Q70_12477</name>
</gene>
<proteinExistence type="predicted"/>
<comment type="caution">
    <text evidence="1">The sequence shown here is derived from an EMBL/GenBank/DDBJ whole genome shotgun (WGS) entry which is preliminary data.</text>
</comment>
<keyword evidence="2" id="KW-1185">Reference proteome</keyword>
<organism evidence="1 2">
    <name type="scientific">Pomacea canaliculata</name>
    <name type="common">Golden apple snail</name>
    <dbReference type="NCBI Taxonomy" id="400727"/>
    <lineage>
        <taxon>Eukaryota</taxon>
        <taxon>Metazoa</taxon>
        <taxon>Spiralia</taxon>
        <taxon>Lophotrochozoa</taxon>
        <taxon>Mollusca</taxon>
        <taxon>Gastropoda</taxon>
        <taxon>Caenogastropoda</taxon>
        <taxon>Architaenioglossa</taxon>
        <taxon>Ampullarioidea</taxon>
        <taxon>Ampullariidae</taxon>
        <taxon>Pomacea</taxon>
    </lineage>
</organism>
<sequence length="93" mass="10591">MATDRSTLVVSEVEARLWLKRGNLYESRILGDGWSVRTWLFCDLCHAFCSVPLTCALNFRIPTIKHDSLVIVKVDNSSYELSVNLTCEPWDKG</sequence>
<dbReference type="EMBL" id="PZQS01000007">
    <property type="protein sequence ID" value="PVD27321.1"/>
    <property type="molecule type" value="Genomic_DNA"/>
</dbReference>
<protein>
    <submittedName>
        <fullName evidence="1">Uncharacterized protein</fullName>
    </submittedName>
</protein>